<evidence type="ECO:0000313" key="2">
    <source>
        <dbReference type="EMBL" id="PYH34459.1"/>
    </source>
</evidence>
<sequence length="167" mass="18598">MSMSQDLTTGNPERTQRGSRASLRSELEVVFEVPTRSKPAHLPSSFLLCSSVIANYLTNWPACFIICGPVCFWTSNDQRIRWLLRRKAHYIIVLDSKRPVQKTPVSTTSNDKSAILAGLGERGWTRPPPYSIFVLVCYVKAAPGLGMQQAQYAGPWFHAKDVGAKVT</sequence>
<organism evidence="2 3">
    <name type="scientific">Aspergillus neoniger (strain CBS 115656)</name>
    <dbReference type="NCBI Taxonomy" id="1448310"/>
    <lineage>
        <taxon>Eukaryota</taxon>
        <taxon>Fungi</taxon>
        <taxon>Dikarya</taxon>
        <taxon>Ascomycota</taxon>
        <taxon>Pezizomycotina</taxon>
        <taxon>Eurotiomycetes</taxon>
        <taxon>Eurotiomycetidae</taxon>
        <taxon>Eurotiales</taxon>
        <taxon>Aspergillaceae</taxon>
        <taxon>Aspergillus</taxon>
        <taxon>Aspergillus subgen. Circumdati</taxon>
    </lineage>
</organism>
<dbReference type="RefSeq" id="XP_025479937.1">
    <property type="nucleotide sequence ID" value="XM_025621462.1"/>
</dbReference>
<feature type="region of interest" description="Disordered" evidence="1">
    <location>
        <begin position="1"/>
        <end position="21"/>
    </location>
</feature>
<feature type="compositionally biased region" description="Polar residues" evidence="1">
    <location>
        <begin position="1"/>
        <end position="13"/>
    </location>
</feature>
<accession>A0A318YJH2</accession>
<dbReference type="AlphaFoldDB" id="A0A318YJH2"/>
<dbReference type="EMBL" id="KZ821459">
    <property type="protein sequence ID" value="PYH34459.1"/>
    <property type="molecule type" value="Genomic_DNA"/>
</dbReference>
<name>A0A318YJH2_ASPNB</name>
<evidence type="ECO:0000256" key="1">
    <source>
        <dbReference type="SAM" id="MobiDB-lite"/>
    </source>
</evidence>
<protein>
    <submittedName>
        <fullName evidence="2">Uncharacterized protein</fullName>
    </submittedName>
</protein>
<reference evidence="2" key="1">
    <citation type="submission" date="2016-12" db="EMBL/GenBank/DDBJ databases">
        <title>The genomes of Aspergillus section Nigri reveals drivers in fungal speciation.</title>
        <authorList>
            <consortium name="DOE Joint Genome Institute"/>
            <person name="Vesth T.C."/>
            <person name="Nybo J."/>
            <person name="Theobald S."/>
            <person name="Brandl J."/>
            <person name="Frisvad J.C."/>
            <person name="Nielsen K.F."/>
            <person name="Lyhne E.K."/>
            <person name="Kogle M.E."/>
            <person name="Kuo A."/>
            <person name="Riley R."/>
            <person name="Clum A."/>
            <person name="Nolan M."/>
            <person name="Lipzen A."/>
            <person name="Salamov A."/>
            <person name="Henrissat B."/>
            <person name="Wiebenga A."/>
            <person name="De Vries R.P."/>
            <person name="Grigoriev I.V."/>
            <person name="Mortensen U.H."/>
            <person name="Andersen M.R."/>
            <person name="Baker S.E."/>
        </authorList>
    </citation>
    <scope>NUCLEOTIDE SEQUENCE [LARGE SCALE GENOMIC DNA]</scope>
    <source>
        <strain evidence="2">CBS 115656</strain>
    </source>
</reference>
<dbReference type="GeneID" id="37123918"/>
<evidence type="ECO:0000313" key="3">
    <source>
        <dbReference type="Proteomes" id="UP000247647"/>
    </source>
</evidence>
<gene>
    <name evidence="2" type="ORF">BO87DRAFT_358331</name>
</gene>
<dbReference type="Proteomes" id="UP000247647">
    <property type="component" value="Unassembled WGS sequence"/>
</dbReference>
<proteinExistence type="predicted"/>
<keyword evidence="3" id="KW-1185">Reference proteome</keyword>